<dbReference type="InterPro" id="IPR018202">
    <property type="entry name" value="Ser_caboxypep_ser_AS"/>
</dbReference>
<gene>
    <name evidence="3" type="ORF">RDWZM_000395</name>
</gene>
<dbReference type="InterPro" id="IPR033124">
    <property type="entry name" value="Ser_caboxypep_his_AS"/>
</dbReference>
<dbReference type="InterPro" id="IPR001563">
    <property type="entry name" value="Peptidase_S10"/>
</dbReference>
<dbReference type="Pfam" id="PF00450">
    <property type="entry name" value="Peptidase_S10"/>
    <property type="match status" value="2"/>
</dbReference>
<sequence length="296" mass="34036">MSETLHLNPYAWNMKTNVLYLESPPGVGYSYNTENDYEANDDKTAQLNFEALKSFYQKFPQYNNNSFYITGESYAGIYIPTLAKLLIDNRFPVQFRAMAIENPIIDYYNIYADYEVPTPQQVASKLVRKTLLTHLGQVKMFDEVSTSKMDFLKSMDNYLNNKLVRNALHINSKSPTWHACSNINYTSNYDSMTETVRYVLDHGIKALIYNGDIDAVCNFLGDAWFAENLGYKTIKEYGPWFVDRQVGGFYTVYDNFAFTTVRGSGHMVPTDKPAAGYHMFNTFIRKVESGDPQLLF</sequence>
<dbReference type="AlphaFoldDB" id="A0A9Q0M9S4"/>
<dbReference type="OMA" id="YTVTCKK"/>
<dbReference type="SUPFAM" id="SSF53474">
    <property type="entry name" value="alpha/beta-Hydrolases"/>
    <property type="match status" value="1"/>
</dbReference>
<keyword evidence="4" id="KW-1185">Reference proteome</keyword>
<dbReference type="GO" id="GO:0004185">
    <property type="term" value="F:serine-type carboxypeptidase activity"/>
    <property type="evidence" value="ECO:0007669"/>
    <property type="project" value="UniProtKB-UniRule"/>
</dbReference>
<dbReference type="Gene3D" id="3.40.50.1820">
    <property type="entry name" value="alpha/beta hydrolase"/>
    <property type="match status" value="1"/>
</dbReference>
<proteinExistence type="inferred from homology"/>
<dbReference type="PANTHER" id="PTHR11802:SF201">
    <property type="entry name" value="CARBOXYPEPTIDASE"/>
    <property type="match status" value="1"/>
</dbReference>
<keyword evidence="2" id="KW-0378">Hydrolase</keyword>
<dbReference type="PRINTS" id="PR00724">
    <property type="entry name" value="CRBOXYPTASEC"/>
</dbReference>
<dbReference type="PROSITE" id="PS00560">
    <property type="entry name" value="CARBOXYPEPT_SER_HIS"/>
    <property type="match status" value="1"/>
</dbReference>
<dbReference type="PANTHER" id="PTHR11802">
    <property type="entry name" value="SERINE PROTEASE FAMILY S10 SERINE CARBOXYPEPTIDASE"/>
    <property type="match status" value="1"/>
</dbReference>
<dbReference type="InterPro" id="IPR029058">
    <property type="entry name" value="AB_hydrolase_fold"/>
</dbReference>
<keyword evidence="2" id="KW-0645">Protease</keyword>
<dbReference type="Gene3D" id="3.40.50.12670">
    <property type="match status" value="1"/>
</dbReference>
<comment type="caution">
    <text evidence="3">The sequence shown here is derived from an EMBL/GenBank/DDBJ whole genome shotgun (WGS) entry which is preliminary data.</text>
</comment>
<evidence type="ECO:0000256" key="1">
    <source>
        <dbReference type="ARBA" id="ARBA00009431"/>
    </source>
</evidence>
<name>A0A9Q0M9S4_BLOTA</name>
<dbReference type="EC" id="3.4.16.-" evidence="2"/>
<accession>A0A9Q0M9S4</accession>
<organism evidence="3 4">
    <name type="scientific">Blomia tropicalis</name>
    <name type="common">Mite</name>
    <dbReference type="NCBI Taxonomy" id="40697"/>
    <lineage>
        <taxon>Eukaryota</taxon>
        <taxon>Metazoa</taxon>
        <taxon>Ecdysozoa</taxon>
        <taxon>Arthropoda</taxon>
        <taxon>Chelicerata</taxon>
        <taxon>Arachnida</taxon>
        <taxon>Acari</taxon>
        <taxon>Acariformes</taxon>
        <taxon>Sarcoptiformes</taxon>
        <taxon>Astigmata</taxon>
        <taxon>Glycyphagoidea</taxon>
        <taxon>Echimyopodidae</taxon>
        <taxon>Blomia</taxon>
    </lineage>
</organism>
<evidence type="ECO:0000313" key="3">
    <source>
        <dbReference type="EMBL" id="KAJ6221850.1"/>
    </source>
</evidence>
<reference evidence="3" key="1">
    <citation type="submission" date="2022-12" db="EMBL/GenBank/DDBJ databases">
        <title>Genome assemblies of Blomia tropicalis.</title>
        <authorList>
            <person name="Cui Y."/>
        </authorList>
    </citation>
    <scope>NUCLEOTIDE SEQUENCE</scope>
    <source>
        <tissue evidence="3">Adult mites</tissue>
    </source>
</reference>
<protein>
    <recommendedName>
        <fullName evidence="2">Carboxypeptidase</fullName>
        <ecNumber evidence="2">3.4.16.-</ecNumber>
    </recommendedName>
</protein>
<keyword evidence="2" id="KW-0121">Carboxypeptidase</keyword>
<dbReference type="FunFam" id="3.40.50.12670:FF:000002">
    <property type="entry name" value="Carboxypeptidase"/>
    <property type="match status" value="1"/>
</dbReference>
<dbReference type="GO" id="GO:0006508">
    <property type="term" value="P:proteolysis"/>
    <property type="evidence" value="ECO:0007669"/>
    <property type="project" value="UniProtKB-KW"/>
</dbReference>
<dbReference type="Proteomes" id="UP001142055">
    <property type="component" value="Chromosome 1"/>
</dbReference>
<dbReference type="EMBL" id="JAPWDV010000001">
    <property type="protein sequence ID" value="KAJ6221850.1"/>
    <property type="molecule type" value="Genomic_DNA"/>
</dbReference>
<dbReference type="PROSITE" id="PS00131">
    <property type="entry name" value="CARBOXYPEPT_SER_SER"/>
    <property type="match status" value="1"/>
</dbReference>
<evidence type="ECO:0000256" key="2">
    <source>
        <dbReference type="RuleBase" id="RU361156"/>
    </source>
</evidence>
<comment type="similarity">
    <text evidence="1 2">Belongs to the peptidase S10 family.</text>
</comment>
<evidence type="ECO:0000313" key="4">
    <source>
        <dbReference type="Proteomes" id="UP001142055"/>
    </source>
</evidence>